<protein>
    <submittedName>
        <fullName evidence="3">ATP-binding protein</fullName>
    </submittedName>
</protein>
<keyword evidence="3" id="KW-0067">ATP-binding</keyword>
<reference evidence="3" key="1">
    <citation type="submission" date="2020-10" db="EMBL/GenBank/DDBJ databases">
        <authorList>
            <person name="Gilroy R."/>
        </authorList>
    </citation>
    <scope>NUCLEOTIDE SEQUENCE</scope>
    <source>
        <strain evidence="3">9366</strain>
    </source>
</reference>
<evidence type="ECO:0000259" key="2">
    <source>
        <dbReference type="Pfam" id="PF13635"/>
    </source>
</evidence>
<name>A0A9D1MLP2_9FIRM</name>
<dbReference type="Proteomes" id="UP000824145">
    <property type="component" value="Unassembled WGS sequence"/>
</dbReference>
<evidence type="ECO:0000313" key="4">
    <source>
        <dbReference type="Proteomes" id="UP000824145"/>
    </source>
</evidence>
<dbReference type="AlphaFoldDB" id="A0A9D1MLP2"/>
<dbReference type="SUPFAM" id="SSF52540">
    <property type="entry name" value="P-loop containing nucleoside triphosphate hydrolases"/>
    <property type="match status" value="1"/>
</dbReference>
<feature type="domain" description="DUF4143" evidence="2">
    <location>
        <begin position="200"/>
        <end position="348"/>
    </location>
</feature>
<dbReference type="InterPro" id="IPR041682">
    <property type="entry name" value="AAA_14"/>
</dbReference>
<evidence type="ECO:0000313" key="3">
    <source>
        <dbReference type="EMBL" id="HIU62591.1"/>
    </source>
</evidence>
<dbReference type="GO" id="GO:0005524">
    <property type="term" value="F:ATP binding"/>
    <property type="evidence" value="ECO:0007669"/>
    <property type="project" value="UniProtKB-KW"/>
</dbReference>
<organism evidence="3 4">
    <name type="scientific">Candidatus Caccalectryoclostridium excrementigallinarum</name>
    <dbReference type="NCBI Taxonomy" id="2840710"/>
    <lineage>
        <taxon>Bacteria</taxon>
        <taxon>Bacillati</taxon>
        <taxon>Bacillota</taxon>
        <taxon>Clostridia</taxon>
        <taxon>Christensenellales</taxon>
        <taxon>Christensenellaceae</taxon>
        <taxon>Christensenellaceae incertae sedis</taxon>
        <taxon>Candidatus Caccalectryoclostridium</taxon>
    </lineage>
</organism>
<proteinExistence type="predicted"/>
<comment type="caution">
    <text evidence="3">The sequence shown here is derived from an EMBL/GenBank/DDBJ whole genome shotgun (WGS) entry which is preliminary data.</text>
</comment>
<dbReference type="SUPFAM" id="SSF52980">
    <property type="entry name" value="Restriction endonuclease-like"/>
    <property type="match status" value="1"/>
</dbReference>
<dbReference type="EMBL" id="DVNJ01000011">
    <property type="protein sequence ID" value="HIU62591.1"/>
    <property type="molecule type" value="Genomic_DNA"/>
</dbReference>
<dbReference type="InterPro" id="IPR025420">
    <property type="entry name" value="DUF4143"/>
</dbReference>
<dbReference type="PANTHER" id="PTHR33295:SF20">
    <property type="entry name" value="ATPASE"/>
    <property type="match status" value="1"/>
</dbReference>
<reference evidence="3" key="2">
    <citation type="journal article" date="2021" name="PeerJ">
        <title>Extensive microbial diversity within the chicken gut microbiome revealed by metagenomics and culture.</title>
        <authorList>
            <person name="Gilroy R."/>
            <person name="Ravi A."/>
            <person name="Getino M."/>
            <person name="Pursley I."/>
            <person name="Horton D.L."/>
            <person name="Alikhan N.F."/>
            <person name="Baker D."/>
            <person name="Gharbi K."/>
            <person name="Hall N."/>
            <person name="Watson M."/>
            <person name="Adriaenssens E.M."/>
            <person name="Foster-Nyarko E."/>
            <person name="Jarju S."/>
            <person name="Secka A."/>
            <person name="Antonio M."/>
            <person name="Oren A."/>
            <person name="Chaudhuri R.R."/>
            <person name="La Ragione R."/>
            <person name="Hildebrand F."/>
            <person name="Pallen M.J."/>
        </authorList>
    </citation>
    <scope>NUCLEOTIDE SEQUENCE</scope>
    <source>
        <strain evidence="3">9366</strain>
    </source>
</reference>
<dbReference type="Pfam" id="PF13635">
    <property type="entry name" value="DUF4143"/>
    <property type="match status" value="1"/>
</dbReference>
<gene>
    <name evidence="3" type="ORF">IAB07_02335</name>
</gene>
<dbReference type="InterPro" id="IPR027417">
    <property type="entry name" value="P-loop_NTPase"/>
</dbReference>
<dbReference type="PANTHER" id="PTHR33295">
    <property type="entry name" value="ATPASE"/>
    <property type="match status" value="1"/>
</dbReference>
<dbReference type="Pfam" id="PF13173">
    <property type="entry name" value="AAA_14"/>
    <property type="match status" value="1"/>
</dbReference>
<keyword evidence="3" id="KW-0547">Nucleotide-binding</keyword>
<accession>A0A9D1MLP2</accession>
<sequence length="399" mass="45408">MILRKAYLDKIIPLIDKNLIKVLTGVRRAGKTILLQQIQTYLRQNGRDDRQIVYINFESRSNAHLKDPDALYRHILDAAKASSGKVYIFLDEIQSVSSWEEVVSSLLVDIDCDIYITGSNSKLLSGELATLIAGRYIQIRIYPFTLSEAKEISLQNGNFVSDNDLFLDYLRYGGLPLRFSLEKISVESYLSDTYDTIVVKDIIQRNKLYDANLLNLILGFLMDNIGNAFSARSIAATLTAGGIKTSVDTVLTYLDYIKNAMIVNCVQRYDIKGKRLLSSAEKYYAVDTGLRNVIKSSDAIDYNKLYENVVFLELVSRGYDVKVGKTDDYEIDFIAYKDNERIYVQVCYLLATPETIKREFGNLEKIADNYPKYVISGDIPDFSRNGIKHLNIIKFLLDK</sequence>
<dbReference type="Gene3D" id="3.40.50.300">
    <property type="entry name" value="P-loop containing nucleotide triphosphate hydrolases"/>
    <property type="match status" value="1"/>
</dbReference>
<dbReference type="InterPro" id="IPR011335">
    <property type="entry name" value="Restrct_endonuc-II-like"/>
</dbReference>
<feature type="domain" description="AAA" evidence="1">
    <location>
        <begin position="18"/>
        <end position="148"/>
    </location>
</feature>
<evidence type="ECO:0000259" key="1">
    <source>
        <dbReference type="Pfam" id="PF13173"/>
    </source>
</evidence>